<dbReference type="AlphaFoldDB" id="A0A6J4QQX6"/>
<gene>
    <name evidence="2" type="ORF">AVDCRST_MAG28-1208</name>
</gene>
<evidence type="ECO:0000313" key="2">
    <source>
        <dbReference type="EMBL" id="CAA9449347.1"/>
    </source>
</evidence>
<proteinExistence type="predicted"/>
<reference evidence="2" key="1">
    <citation type="submission" date="2020-02" db="EMBL/GenBank/DDBJ databases">
        <authorList>
            <person name="Meier V. D."/>
        </authorList>
    </citation>
    <scope>NUCLEOTIDE SEQUENCE</scope>
    <source>
        <strain evidence="2">AVDCRST_MAG28</strain>
    </source>
</reference>
<name>A0A6J4QQX6_9ACTN</name>
<dbReference type="EMBL" id="CADCVE010000026">
    <property type="protein sequence ID" value="CAA9449347.1"/>
    <property type="molecule type" value="Genomic_DNA"/>
</dbReference>
<evidence type="ECO:0000256" key="1">
    <source>
        <dbReference type="SAM" id="MobiDB-lite"/>
    </source>
</evidence>
<sequence length="75" mass="8142">MAGHNDNDHYFVSIENMENSEGPGESPERGSLPVARVLTMDERRLSLGALGSRGDRVLTGGVTEVVLASLLFFHE</sequence>
<organism evidence="2">
    <name type="scientific">uncultured Rubrobacteraceae bacterium</name>
    <dbReference type="NCBI Taxonomy" id="349277"/>
    <lineage>
        <taxon>Bacteria</taxon>
        <taxon>Bacillati</taxon>
        <taxon>Actinomycetota</taxon>
        <taxon>Rubrobacteria</taxon>
        <taxon>Rubrobacterales</taxon>
        <taxon>Rubrobacteraceae</taxon>
        <taxon>environmental samples</taxon>
    </lineage>
</organism>
<protein>
    <submittedName>
        <fullName evidence="2">Uncharacterized protein</fullName>
    </submittedName>
</protein>
<feature type="region of interest" description="Disordered" evidence="1">
    <location>
        <begin position="1"/>
        <end position="31"/>
    </location>
</feature>
<accession>A0A6J4QQX6</accession>